<feature type="region of interest" description="Disordered" evidence="1">
    <location>
        <begin position="366"/>
        <end position="486"/>
    </location>
</feature>
<dbReference type="Proteomes" id="UP001418222">
    <property type="component" value="Unassembled WGS sequence"/>
</dbReference>
<dbReference type="Pfam" id="PF07727">
    <property type="entry name" value="RVT_2"/>
    <property type="match status" value="1"/>
</dbReference>
<keyword evidence="5" id="KW-1185">Reference proteome</keyword>
<gene>
    <name evidence="4" type="ORF">KSP39_PZI002920</name>
</gene>
<feature type="compositionally biased region" description="Basic residues" evidence="1">
    <location>
        <begin position="818"/>
        <end position="831"/>
    </location>
</feature>
<dbReference type="AlphaFoldDB" id="A0AAP0GEY9"/>
<dbReference type="EMBL" id="JBBWWQ010000002">
    <property type="protein sequence ID" value="KAK8955072.1"/>
    <property type="molecule type" value="Genomic_DNA"/>
</dbReference>
<dbReference type="InterPro" id="IPR039191">
    <property type="entry name" value="Nopp140-like"/>
</dbReference>
<dbReference type="PANTHER" id="PTHR23216:SF1">
    <property type="entry name" value="NUCLEOLAR AND COILED-BODY PHOSPHOPROTEIN 1"/>
    <property type="match status" value="1"/>
</dbReference>
<comment type="caution">
    <text evidence="4">The sequence shown here is derived from an EMBL/GenBank/DDBJ whole genome shotgun (WGS) entry which is preliminary data.</text>
</comment>
<dbReference type="Pfam" id="PF05022">
    <property type="entry name" value="SRP40_C"/>
    <property type="match status" value="1"/>
</dbReference>
<evidence type="ECO:0000256" key="1">
    <source>
        <dbReference type="SAM" id="MobiDB-lite"/>
    </source>
</evidence>
<sequence>MQQPPGFETTGKSWVCHLLKSLYGLKQSPRAWFDKFNKALREIGFTRSSTDFSLFTRHQATGTVLLLVYVDDIIITGDDSNGIRAVKQHLSSVFQTKDLGHLRYFLSLEVARRSDGLVLSQRKYFLDLLHDAGYSGCKPVNTPMDVNHKLCAQASDSDTLLQNPEYYRRLVEKLIYLMWNGFSDTLRQLLAKDLNKQWLLDPQQKQNIRQCLLWSRNSHGLRVSLPTLVDIDADAVDDSNAKTKEKKRKSKLVSDSIGEEKAGKNCLDAIIGTTENTDYEEPLNEEKKKRRKMILHEDKGTEGSLNFEEVVKEKIEELKDLTSNHSFETVDIEKNKGEKKKKRIKAANQSLEQFEVGVNHDEIIAAKPSDDGDYASTKQHDSVSTEDLVNDLQENVEVDKKKKNKNTTNSDKFVENTSYGIGKHDNGILQKSGFRKESIAISEKNPSDVEKSTNKKRKRSLSKETSVQAENIPAPLNGESKESSAAISSVVLDKHEEDPSSLNTQQQLNEHQHANGNVEKNQKDGSTRAKSMKKEKKSGEIESACTEEEEEVHEGGGGNLLGAGRSNGGWRGLRLAMAERTAESCGISRCGRRFDLRGQICGCLKFHVHAEALMESCREDEHLLCRKTGGTVGQVDLKLFEVLVDRAGLPEGNEIPQGIAVEDWEYQSCAGPIRWKAAILNHSSQGVPWVGEIGASLEEPVVGWAVLLVGRLVVTATMRALLLSARSLARDSKICERVGWSAIACDEICGLSVSKGMEERGTDNGSSPVEARSKGLPSMEEPRRMRWEQGWWKVVGTKSVGAELAVGSSGLSCVGRSRSGRSRAVRSKLGRSRVGQSRPGRSRLGRSRTGRSFAGQSRSGRSSGGWSWLCEAVGGGLTIVYNMQLKAVNAFQRIKVDDVRFADERLQDNSYWALDDSGSGYGAKAQEVLGQVRGRDFRHEKTKKKRGTYRGGQIDLQAHSVKFNYSDEDE</sequence>
<dbReference type="InterPro" id="IPR013103">
    <property type="entry name" value="RVT_2"/>
</dbReference>
<dbReference type="InterPro" id="IPR007718">
    <property type="entry name" value="Srp40_C"/>
</dbReference>
<feature type="compositionally biased region" description="Basic residues" evidence="1">
    <location>
        <begin position="840"/>
        <end position="849"/>
    </location>
</feature>
<proteinExistence type="predicted"/>
<feature type="compositionally biased region" description="Low complexity" evidence="1">
    <location>
        <begin position="850"/>
        <end position="864"/>
    </location>
</feature>
<dbReference type="SUPFAM" id="SSF56672">
    <property type="entry name" value="DNA/RNA polymerases"/>
    <property type="match status" value="1"/>
</dbReference>
<feature type="domain" description="Reverse transcriptase Ty1/copia-type" evidence="3">
    <location>
        <begin position="1"/>
        <end position="144"/>
    </location>
</feature>
<evidence type="ECO:0000259" key="3">
    <source>
        <dbReference type="Pfam" id="PF07727"/>
    </source>
</evidence>
<organism evidence="4 5">
    <name type="scientific">Platanthera zijinensis</name>
    <dbReference type="NCBI Taxonomy" id="2320716"/>
    <lineage>
        <taxon>Eukaryota</taxon>
        <taxon>Viridiplantae</taxon>
        <taxon>Streptophyta</taxon>
        <taxon>Embryophyta</taxon>
        <taxon>Tracheophyta</taxon>
        <taxon>Spermatophyta</taxon>
        <taxon>Magnoliopsida</taxon>
        <taxon>Liliopsida</taxon>
        <taxon>Asparagales</taxon>
        <taxon>Orchidaceae</taxon>
        <taxon>Orchidoideae</taxon>
        <taxon>Orchideae</taxon>
        <taxon>Orchidinae</taxon>
        <taxon>Platanthera</taxon>
    </lineage>
</organism>
<dbReference type="GO" id="GO:0005730">
    <property type="term" value="C:nucleolus"/>
    <property type="evidence" value="ECO:0007669"/>
    <property type="project" value="InterPro"/>
</dbReference>
<feature type="region of interest" description="Disordered" evidence="1">
    <location>
        <begin position="810"/>
        <end position="864"/>
    </location>
</feature>
<dbReference type="PANTHER" id="PTHR23216">
    <property type="entry name" value="NUCLEOLAR AND COILED-BODY PHOSPHOPROTEIN 1"/>
    <property type="match status" value="1"/>
</dbReference>
<dbReference type="InterPro" id="IPR043502">
    <property type="entry name" value="DNA/RNA_pol_sf"/>
</dbReference>
<evidence type="ECO:0000313" key="5">
    <source>
        <dbReference type="Proteomes" id="UP001418222"/>
    </source>
</evidence>
<accession>A0AAP0GEY9</accession>
<protein>
    <recommendedName>
        <fullName evidence="6">Srp40 C-terminal domain-containing protein</fullName>
    </recommendedName>
</protein>
<feature type="region of interest" description="Disordered" evidence="1">
    <location>
        <begin position="757"/>
        <end position="782"/>
    </location>
</feature>
<name>A0AAP0GEY9_9ASPA</name>
<evidence type="ECO:0000259" key="2">
    <source>
        <dbReference type="Pfam" id="PF05022"/>
    </source>
</evidence>
<evidence type="ECO:0008006" key="6">
    <source>
        <dbReference type="Google" id="ProtNLM"/>
    </source>
</evidence>
<evidence type="ECO:0000313" key="4">
    <source>
        <dbReference type="EMBL" id="KAK8955072.1"/>
    </source>
</evidence>
<feature type="domain" description="Srp40 C-terminal" evidence="2">
    <location>
        <begin position="891"/>
        <end position="963"/>
    </location>
</feature>
<feature type="region of interest" description="Disordered" evidence="1">
    <location>
        <begin position="512"/>
        <end position="563"/>
    </location>
</feature>
<reference evidence="4 5" key="1">
    <citation type="journal article" date="2022" name="Nat. Plants">
        <title>Genomes of leafy and leafless Platanthera orchids illuminate the evolution of mycoheterotrophy.</title>
        <authorList>
            <person name="Li M.H."/>
            <person name="Liu K.W."/>
            <person name="Li Z."/>
            <person name="Lu H.C."/>
            <person name="Ye Q.L."/>
            <person name="Zhang D."/>
            <person name="Wang J.Y."/>
            <person name="Li Y.F."/>
            <person name="Zhong Z.M."/>
            <person name="Liu X."/>
            <person name="Yu X."/>
            <person name="Liu D.K."/>
            <person name="Tu X.D."/>
            <person name="Liu B."/>
            <person name="Hao Y."/>
            <person name="Liao X.Y."/>
            <person name="Jiang Y.T."/>
            <person name="Sun W.H."/>
            <person name="Chen J."/>
            <person name="Chen Y.Q."/>
            <person name="Ai Y."/>
            <person name="Zhai J.W."/>
            <person name="Wu S.S."/>
            <person name="Zhou Z."/>
            <person name="Hsiao Y.Y."/>
            <person name="Wu W.L."/>
            <person name="Chen Y.Y."/>
            <person name="Lin Y.F."/>
            <person name="Hsu J.L."/>
            <person name="Li C.Y."/>
            <person name="Wang Z.W."/>
            <person name="Zhao X."/>
            <person name="Zhong W.Y."/>
            <person name="Ma X.K."/>
            <person name="Ma L."/>
            <person name="Huang J."/>
            <person name="Chen G.Z."/>
            <person name="Huang M.Z."/>
            <person name="Huang L."/>
            <person name="Peng D.H."/>
            <person name="Luo Y.B."/>
            <person name="Zou S.Q."/>
            <person name="Chen S.P."/>
            <person name="Lan S."/>
            <person name="Tsai W.C."/>
            <person name="Van de Peer Y."/>
            <person name="Liu Z.J."/>
        </authorList>
    </citation>
    <scope>NUCLEOTIDE SEQUENCE [LARGE SCALE GENOMIC DNA]</scope>
    <source>
        <strain evidence="4">Lor287</strain>
    </source>
</reference>